<feature type="compositionally biased region" description="Polar residues" evidence="9">
    <location>
        <begin position="255"/>
        <end position="267"/>
    </location>
</feature>
<feature type="compositionally biased region" description="Basic and acidic residues" evidence="9">
    <location>
        <begin position="21"/>
        <end position="39"/>
    </location>
</feature>
<evidence type="ECO:0000256" key="8">
    <source>
        <dbReference type="SAM" id="Coils"/>
    </source>
</evidence>
<proteinExistence type="inferred from homology"/>
<dbReference type="GO" id="GO:0005654">
    <property type="term" value="C:nucleoplasm"/>
    <property type="evidence" value="ECO:0007669"/>
    <property type="project" value="TreeGrafter"/>
</dbReference>
<keyword evidence="4" id="KW-0805">Transcription regulation</keyword>
<evidence type="ECO:0000256" key="4">
    <source>
        <dbReference type="ARBA" id="ARBA00023015"/>
    </source>
</evidence>
<evidence type="ECO:0000256" key="1">
    <source>
        <dbReference type="ARBA" id="ARBA00004123"/>
    </source>
</evidence>
<dbReference type="GO" id="GO:0004861">
    <property type="term" value="F:cyclin-dependent protein serine/threonine kinase inhibitor activity"/>
    <property type="evidence" value="ECO:0007669"/>
    <property type="project" value="InterPro"/>
</dbReference>
<dbReference type="Proteomes" id="UP000887116">
    <property type="component" value="Unassembled WGS sequence"/>
</dbReference>
<comment type="similarity">
    <text evidence="2">Belongs to the HEXIM family.</text>
</comment>
<dbReference type="GO" id="GO:0005737">
    <property type="term" value="C:cytoplasm"/>
    <property type="evidence" value="ECO:0007669"/>
    <property type="project" value="InterPro"/>
</dbReference>
<evidence type="ECO:0000256" key="3">
    <source>
        <dbReference type="ARBA" id="ARBA00022491"/>
    </source>
</evidence>
<dbReference type="PANTHER" id="PTHR13469">
    <property type="entry name" value="HEXAMETHYLENE BISACETAMIDE INDUCIBLE 1"/>
    <property type="match status" value="1"/>
</dbReference>
<feature type="coiled-coil region" evidence="8">
    <location>
        <begin position="193"/>
        <end position="243"/>
    </location>
</feature>
<feature type="compositionally biased region" description="Basic and acidic residues" evidence="9">
    <location>
        <begin position="272"/>
        <end position="289"/>
    </location>
</feature>
<evidence type="ECO:0000256" key="7">
    <source>
        <dbReference type="ARBA" id="ARBA00023242"/>
    </source>
</evidence>
<gene>
    <name evidence="10" type="primary">AVEN_191321_1</name>
    <name evidence="10" type="ORF">TNCT_154251</name>
</gene>
<comment type="caution">
    <text evidence="10">The sequence shown here is derived from an EMBL/GenBank/DDBJ whole genome shotgun (WGS) entry which is preliminary data.</text>
</comment>
<keyword evidence="11" id="KW-1185">Reference proteome</keyword>
<organism evidence="10 11">
    <name type="scientific">Trichonephila clavata</name>
    <name type="common">Joro spider</name>
    <name type="synonym">Nephila clavata</name>
    <dbReference type="NCBI Taxonomy" id="2740835"/>
    <lineage>
        <taxon>Eukaryota</taxon>
        <taxon>Metazoa</taxon>
        <taxon>Ecdysozoa</taxon>
        <taxon>Arthropoda</taxon>
        <taxon>Chelicerata</taxon>
        <taxon>Arachnida</taxon>
        <taxon>Araneae</taxon>
        <taxon>Araneomorphae</taxon>
        <taxon>Entelegynae</taxon>
        <taxon>Araneoidea</taxon>
        <taxon>Nephilidae</taxon>
        <taxon>Trichonephila</taxon>
    </lineage>
</organism>
<evidence type="ECO:0000256" key="9">
    <source>
        <dbReference type="SAM" id="MobiDB-lite"/>
    </source>
</evidence>
<dbReference type="EMBL" id="BMAO01006571">
    <property type="protein sequence ID" value="GFR09760.1"/>
    <property type="molecule type" value="Genomic_DNA"/>
</dbReference>
<dbReference type="InterPro" id="IPR024872">
    <property type="entry name" value="HEXIM"/>
</dbReference>
<dbReference type="Gene3D" id="6.10.250.2910">
    <property type="match status" value="1"/>
</dbReference>
<name>A0A8X6LH87_TRICU</name>
<dbReference type="GO" id="GO:0097322">
    <property type="term" value="F:7SK snRNA binding"/>
    <property type="evidence" value="ECO:0007669"/>
    <property type="project" value="TreeGrafter"/>
</dbReference>
<accession>A0A8X6LH87</accession>
<dbReference type="GO" id="GO:0000122">
    <property type="term" value="P:negative regulation of transcription by RNA polymerase II"/>
    <property type="evidence" value="ECO:0007669"/>
    <property type="project" value="InterPro"/>
</dbReference>
<reference evidence="10" key="1">
    <citation type="submission" date="2020-07" db="EMBL/GenBank/DDBJ databases">
        <title>Multicomponent nature underlies the extraordinary mechanical properties of spider dragline silk.</title>
        <authorList>
            <person name="Kono N."/>
            <person name="Nakamura H."/>
            <person name="Mori M."/>
            <person name="Yoshida Y."/>
            <person name="Ohtoshi R."/>
            <person name="Malay A.D."/>
            <person name="Moran D.A.P."/>
            <person name="Tomita M."/>
            <person name="Numata K."/>
            <person name="Arakawa K."/>
        </authorList>
    </citation>
    <scope>NUCLEOTIDE SEQUENCE</scope>
</reference>
<evidence type="ECO:0000256" key="2">
    <source>
        <dbReference type="ARBA" id="ARBA00008409"/>
    </source>
</evidence>
<feature type="compositionally biased region" description="Basic residues" evidence="9">
    <location>
        <begin position="40"/>
        <end position="53"/>
    </location>
</feature>
<dbReference type="PANTHER" id="PTHR13469:SF9">
    <property type="entry name" value="HEXAMETHYLENE BIS-ACETAMIDE-INDUCIBLE PROTEIN"/>
    <property type="match status" value="1"/>
</dbReference>
<keyword evidence="5 8" id="KW-0175">Coiled coil</keyword>
<dbReference type="OrthoDB" id="10058500at2759"/>
<feature type="region of interest" description="Disordered" evidence="9">
    <location>
        <begin position="341"/>
        <end position="364"/>
    </location>
</feature>
<comment type="subcellular location">
    <subcellularLocation>
        <location evidence="1">Nucleus</location>
    </subcellularLocation>
</comment>
<protein>
    <submittedName>
        <fullName evidence="10">Uncharacterized protein</fullName>
    </submittedName>
</protein>
<sequence>MDASEMSSEHDEGVESQGIRSDNEKNESPIVKDESELAKPRRRCRRGKRRKQRKDSGAICESEVPEEHEAGHSNTWGSDEELDCEINSYNDVIVRPINVPKAPENSTQFIIDDHNECRLYMSFETPNPYVTNTESMKGDDHVITEPAEEDAAFIDIDYEYESPQDFDNSAYYDRDFEQSYKNNRFDELLRLPKSDLISGIQDLESKLKTLSEDLVKENPSPILEKLQAELLELQEKHLELKECNARLTALVVQSETVTEEASVNPQSLPDGRSLKREQVSPTTESKDRAQLPIGNEKLDIPGSWSKSVELSRVDTSSQIEGDSKHILELDETVFGNETTIGQEHSSKERLSNATTLEESNSVAV</sequence>
<dbReference type="PRINTS" id="PR02094">
    <property type="entry name" value="HEXIMFAMILY"/>
</dbReference>
<feature type="region of interest" description="Disordered" evidence="9">
    <location>
        <begin position="255"/>
        <end position="300"/>
    </location>
</feature>
<evidence type="ECO:0000313" key="10">
    <source>
        <dbReference type="EMBL" id="GFR09760.1"/>
    </source>
</evidence>
<dbReference type="Pfam" id="PF15313">
    <property type="entry name" value="HEXIM"/>
    <property type="match status" value="1"/>
</dbReference>
<evidence type="ECO:0000256" key="5">
    <source>
        <dbReference type="ARBA" id="ARBA00023054"/>
    </source>
</evidence>
<evidence type="ECO:0000313" key="11">
    <source>
        <dbReference type="Proteomes" id="UP000887116"/>
    </source>
</evidence>
<dbReference type="AlphaFoldDB" id="A0A8X6LH87"/>
<feature type="region of interest" description="Disordered" evidence="9">
    <location>
        <begin position="1"/>
        <end position="80"/>
    </location>
</feature>
<keyword evidence="3" id="KW-0678">Repressor</keyword>
<keyword evidence="6" id="KW-0804">Transcription</keyword>
<keyword evidence="7" id="KW-0539">Nucleus</keyword>
<evidence type="ECO:0000256" key="6">
    <source>
        <dbReference type="ARBA" id="ARBA00023163"/>
    </source>
</evidence>
<feature type="compositionally biased region" description="Polar residues" evidence="9">
    <location>
        <begin position="351"/>
        <end position="364"/>
    </location>
</feature>